<proteinExistence type="predicted"/>
<dbReference type="PROSITE" id="PS51257">
    <property type="entry name" value="PROKAR_LIPOPROTEIN"/>
    <property type="match status" value="1"/>
</dbReference>
<name>A0A5C6BQR0_9PLAN</name>
<accession>A0A5C6BQR0</accession>
<feature type="compositionally biased region" description="Polar residues" evidence="1">
    <location>
        <begin position="131"/>
        <end position="142"/>
    </location>
</feature>
<keyword evidence="3" id="KW-1185">Reference proteome</keyword>
<dbReference type="EMBL" id="SJPP01000001">
    <property type="protein sequence ID" value="TWU14570.1"/>
    <property type="molecule type" value="Genomic_DNA"/>
</dbReference>
<organism evidence="2 3">
    <name type="scientific">Symmachiella macrocystis</name>
    <dbReference type="NCBI Taxonomy" id="2527985"/>
    <lineage>
        <taxon>Bacteria</taxon>
        <taxon>Pseudomonadati</taxon>
        <taxon>Planctomycetota</taxon>
        <taxon>Planctomycetia</taxon>
        <taxon>Planctomycetales</taxon>
        <taxon>Planctomycetaceae</taxon>
        <taxon>Symmachiella</taxon>
    </lineage>
</organism>
<evidence type="ECO:0000256" key="1">
    <source>
        <dbReference type="SAM" id="MobiDB-lite"/>
    </source>
</evidence>
<gene>
    <name evidence="2" type="ORF">CA54_34390</name>
</gene>
<feature type="region of interest" description="Disordered" evidence="1">
    <location>
        <begin position="114"/>
        <end position="142"/>
    </location>
</feature>
<dbReference type="AlphaFoldDB" id="A0A5C6BQR0"/>
<evidence type="ECO:0000313" key="2">
    <source>
        <dbReference type="EMBL" id="TWU14570.1"/>
    </source>
</evidence>
<comment type="caution">
    <text evidence="2">The sequence shown here is derived from an EMBL/GenBank/DDBJ whole genome shotgun (WGS) entry which is preliminary data.</text>
</comment>
<dbReference type="Proteomes" id="UP000320735">
    <property type="component" value="Unassembled WGS sequence"/>
</dbReference>
<sequence length="153" mass="16547">MFFRKDVLLLLSAMLLLAGCGHEKEISQQEIAEQAGVEVDELKEVVPVSGKVTVNGTPTGGVKISAYTEASGAKPVAETQTKADGTYCWTKYVPCDGMVPGEYRLAFKHIAAEGKGKDDGPDQFEGKYRNPNKNDFTLSVQSGSPQVDVNYEL</sequence>
<evidence type="ECO:0008006" key="4">
    <source>
        <dbReference type="Google" id="ProtNLM"/>
    </source>
</evidence>
<feature type="compositionally biased region" description="Basic and acidic residues" evidence="1">
    <location>
        <begin position="114"/>
        <end position="128"/>
    </location>
</feature>
<reference evidence="2 3" key="1">
    <citation type="submission" date="2019-02" db="EMBL/GenBank/DDBJ databases">
        <title>Deep-cultivation of Planctomycetes and their phenomic and genomic characterization uncovers novel biology.</title>
        <authorList>
            <person name="Wiegand S."/>
            <person name="Jogler M."/>
            <person name="Boedeker C."/>
            <person name="Pinto D."/>
            <person name="Vollmers J."/>
            <person name="Rivas-Marin E."/>
            <person name="Kohn T."/>
            <person name="Peeters S.H."/>
            <person name="Heuer A."/>
            <person name="Rast P."/>
            <person name="Oberbeckmann S."/>
            <person name="Bunk B."/>
            <person name="Jeske O."/>
            <person name="Meyerdierks A."/>
            <person name="Storesund J.E."/>
            <person name="Kallscheuer N."/>
            <person name="Luecker S."/>
            <person name="Lage O.M."/>
            <person name="Pohl T."/>
            <person name="Merkel B.J."/>
            <person name="Hornburger P."/>
            <person name="Mueller R.-W."/>
            <person name="Bruemmer F."/>
            <person name="Labrenz M."/>
            <person name="Spormann A.M."/>
            <person name="Op Den Camp H."/>
            <person name="Overmann J."/>
            <person name="Amann R."/>
            <person name="Jetten M.S.M."/>
            <person name="Mascher T."/>
            <person name="Medema M.H."/>
            <person name="Devos D.P."/>
            <person name="Kaster A.-K."/>
            <person name="Ovreas L."/>
            <person name="Rohde M."/>
            <person name="Galperin M.Y."/>
            <person name="Jogler C."/>
        </authorList>
    </citation>
    <scope>NUCLEOTIDE SEQUENCE [LARGE SCALE GENOMIC DNA]</scope>
    <source>
        <strain evidence="2 3">CA54</strain>
    </source>
</reference>
<evidence type="ECO:0000313" key="3">
    <source>
        <dbReference type="Proteomes" id="UP000320735"/>
    </source>
</evidence>
<protein>
    <recommendedName>
        <fullName evidence="4">Carboxypeptidase regulatory-like domain-containing protein</fullName>
    </recommendedName>
</protein>